<comment type="caution">
    <text evidence="2">The sequence shown here is derived from an EMBL/GenBank/DDBJ whole genome shotgun (WGS) entry which is preliminary data.</text>
</comment>
<reference evidence="2 3" key="1">
    <citation type="journal article" date="2018" name="Front. Plant Sci.">
        <title>Red Clover (Trifolium pratense) and Zigzag Clover (T. medium) - A Picture of Genomic Similarities and Differences.</title>
        <authorList>
            <person name="Dluhosova J."/>
            <person name="Istvanek J."/>
            <person name="Nedelnik J."/>
            <person name="Repkova J."/>
        </authorList>
    </citation>
    <scope>NUCLEOTIDE SEQUENCE [LARGE SCALE GENOMIC DNA]</scope>
    <source>
        <strain evidence="3">cv. 10/8</strain>
        <tissue evidence="2">Leaf</tissue>
    </source>
</reference>
<feature type="region of interest" description="Disordered" evidence="1">
    <location>
        <begin position="53"/>
        <end position="72"/>
    </location>
</feature>
<evidence type="ECO:0000313" key="3">
    <source>
        <dbReference type="Proteomes" id="UP000265520"/>
    </source>
</evidence>
<protein>
    <submittedName>
        <fullName evidence="2">Uncharacterized protein</fullName>
    </submittedName>
</protein>
<evidence type="ECO:0000256" key="1">
    <source>
        <dbReference type="SAM" id="MobiDB-lite"/>
    </source>
</evidence>
<organism evidence="2 3">
    <name type="scientific">Trifolium medium</name>
    <dbReference type="NCBI Taxonomy" id="97028"/>
    <lineage>
        <taxon>Eukaryota</taxon>
        <taxon>Viridiplantae</taxon>
        <taxon>Streptophyta</taxon>
        <taxon>Embryophyta</taxon>
        <taxon>Tracheophyta</taxon>
        <taxon>Spermatophyta</taxon>
        <taxon>Magnoliopsida</taxon>
        <taxon>eudicotyledons</taxon>
        <taxon>Gunneridae</taxon>
        <taxon>Pentapetalae</taxon>
        <taxon>rosids</taxon>
        <taxon>fabids</taxon>
        <taxon>Fabales</taxon>
        <taxon>Fabaceae</taxon>
        <taxon>Papilionoideae</taxon>
        <taxon>50 kb inversion clade</taxon>
        <taxon>NPAAA clade</taxon>
        <taxon>Hologalegina</taxon>
        <taxon>IRL clade</taxon>
        <taxon>Trifolieae</taxon>
        <taxon>Trifolium</taxon>
    </lineage>
</organism>
<sequence>TSSWIYGQLMTCNIRIHSRHLGDVQANRSAFSLRQAFSCFLAGPGSPVPIFTPLPGSSPNWTSSNSPSGMGR</sequence>
<dbReference type="EMBL" id="LXQA010458215">
    <property type="protein sequence ID" value="MCI53122.1"/>
    <property type="molecule type" value="Genomic_DNA"/>
</dbReference>
<feature type="compositionally biased region" description="Low complexity" evidence="1">
    <location>
        <begin position="55"/>
        <end position="72"/>
    </location>
</feature>
<accession>A0A392SXE1</accession>
<name>A0A392SXE1_9FABA</name>
<dbReference type="AlphaFoldDB" id="A0A392SXE1"/>
<evidence type="ECO:0000313" key="2">
    <source>
        <dbReference type="EMBL" id="MCI53122.1"/>
    </source>
</evidence>
<proteinExistence type="predicted"/>
<keyword evidence="3" id="KW-1185">Reference proteome</keyword>
<dbReference type="Proteomes" id="UP000265520">
    <property type="component" value="Unassembled WGS sequence"/>
</dbReference>
<feature type="non-terminal residue" evidence="2">
    <location>
        <position position="1"/>
    </location>
</feature>